<evidence type="ECO:0000313" key="1">
    <source>
        <dbReference type="EMBL" id="KAJ7226031.1"/>
    </source>
</evidence>
<proteinExistence type="predicted"/>
<keyword evidence="2" id="KW-1185">Reference proteome</keyword>
<comment type="caution">
    <text evidence="1">The sequence shown here is derived from an EMBL/GenBank/DDBJ whole genome shotgun (WGS) entry which is preliminary data.</text>
</comment>
<dbReference type="AlphaFoldDB" id="A0AAD6YR22"/>
<evidence type="ECO:0000313" key="2">
    <source>
        <dbReference type="Proteomes" id="UP001219525"/>
    </source>
</evidence>
<dbReference type="Proteomes" id="UP001219525">
    <property type="component" value="Unassembled WGS sequence"/>
</dbReference>
<sequence>MPQKTLQELKDQHFEQALHFFMAADLLEGTSSAEEADGDHVDENIVQGDEIPIMLWVLGAEWLGIAEALRGNGTRGPYFQFLKSADFFELALQMPDRLFRYMFRYAHFYLTWIEQLLIPSWISCPKIRSSFPEGESHSNQYHTNLHASSSGMDNSAALLKIQCSR</sequence>
<organism evidence="1 2">
    <name type="scientific">Mycena pura</name>
    <dbReference type="NCBI Taxonomy" id="153505"/>
    <lineage>
        <taxon>Eukaryota</taxon>
        <taxon>Fungi</taxon>
        <taxon>Dikarya</taxon>
        <taxon>Basidiomycota</taxon>
        <taxon>Agaricomycotina</taxon>
        <taxon>Agaricomycetes</taxon>
        <taxon>Agaricomycetidae</taxon>
        <taxon>Agaricales</taxon>
        <taxon>Marasmiineae</taxon>
        <taxon>Mycenaceae</taxon>
        <taxon>Mycena</taxon>
    </lineage>
</organism>
<dbReference type="EMBL" id="JARJCW010000004">
    <property type="protein sequence ID" value="KAJ7226031.1"/>
    <property type="molecule type" value="Genomic_DNA"/>
</dbReference>
<accession>A0AAD6YR22</accession>
<protein>
    <submittedName>
        <fullName evidence="1">Uncharacterized protein</fullName>
    </submittedName>
</protein>
<name>A0AAD6YR22_9AGAR</name>
<gene>
    <name evidence="1" type="ORF">GGX14DRAFT_386724</name>
</gene>
<reference evidence="1" key="1">
    <citation type="submission" date="2023-03" db="EMBL/GenBank/DDBJ databases">
        <title>Massive genome expansion in bonnet fungi (Mycena s.s.) driven by repeated elements and novel gene families across ecological guilds.</title>
        <authorList>
            <consortium name="Lawrence Berkeley National Laboratory"/>
            <person name="Harder C.B."/>
            <person name="Miyauchi S."/>
            <person name="Viragh M."/>
            <person name="Kuo A."/>
            <person name="Thoen E."/>
            <person name="Andreopoulos B."/>
            <person name="Lu D."/>
            <person name="Skrede I."/>
            <person name="Drula E."/>
            <person name="Henrissat B."/>
            <person name="Morin E."/>
            <person name="Kohler A."/>
            <person name="Barry K."/>
            <person name="LaButti K."/>
            <person name="Morin E."/>
            <person name="Salamov A."/>
            <person name="Lipzen A."/>
            <person name="Mereny Z."/>
            <person name="Hegedus B."/>
            <person name="Baldrian P."/>
            <person name="Stursova M."/>
            <person name="Weitz H."/>
            <person name="Taylor A."/>
            <person name="Grigoriev I.V."/>
            <person name="Nagy L.G."/>
            <person name="Martin F."/>
            <person name="Kauserud H."/>
        </authorList>
    </citation>
    <scope>NUCLEOTIDE SEQUENCE</scope>
    <source>
        <strain evidence="1">9144</strain>
    </source>
</reference>